<feature type="transmembrane region" description="Helical" evidence="8">
    <location>
        <begin position="400"/>
        <end position="429"/>
    </location>
</feature>
<evidence type="ECO:0000313" key="11">
    <source>
        <dbReference type="WBParaSite" id="PSAMB.scaffold1542size30269.g13686.t1"/>
    </source>
</evidence>
<feature type="transmembrane region" description="Helical" evidence="8">
    <location>
        <begin position="712"/>
        <end position="731"/>
    </location>
</feature>
<feature type="transmembrane region" description="Helical" evidence="8">
    <location>
        <begin position="302"/>
        <end position="325"/>
    </location>
</feature>
<feature type="transmembrane region" description="Helical" evidence="8">
    <location>
        <begin position="767"/>
        <end position="789"/>
    </location>
</feature>
<accession>A0A914V5K6</accession>
<feature type="transmembrane region" description="Helical" evidence="8">
    <location>
        <begin position="809"/>
        <end position="828"/>
    </location>
</feature>
<evidence type="ECO:0000256" key="3">
    <source>
        <dbReference type="ARBA" id="ARBA00022475"/>
    </source>
</evidence>
<dbReference type="FunFam" id="1.20.1640.10:FF:000013">
    <property type="entry name" value="PaTched Related family"/>
    <property type="match status" value="1"/>
</dbReference>
<dbReference type="GO" id="GO:0005886">
    <property type="term" value="C:plasma membrane"/>
    <property type="evidence" value="ECO:0007669"/>
    <property type="project" value="UniProtKB-SubCell"/>
</dbReference>
<dbReference type="GO" id="GO:0006897">
    <property type="term" value="P:endocytosis"/>
    <property type="evidence" value="ECO:0007669"/>
    <property type="project" value="TreeGrafter"/>
</dbReference>
<evidence type="ECO:0000256" key="2">
    <source>
        <dbReference type="ARBA" id="ARBA00005585"/>
    </source>
</evidence>
<dbReference type="PROSITE" id="PS50156">
    <property type="entry name" value="SSD"/>
    <property type="match status" value="1"/>
</dbReference>
<evidence type="ECO:0000256" key="4">
    <source>
        <dbReference type="ARBA" id="ARBA00022692"/>
    </source>
</evidence>
<dbReference type="PANTHER" id="PTHR10796">
    <property type="entry name" value="PATCHED-RELATED"/>
    <property type="match status" value="1"/>
</dbReference>
<feature type="transmembrane region" description="Helical" evidence="8">
    <location>
        <begin position="737"/>
        <end position="760"/>
    </location>
</feature>
<feature type="transmembrane region" description="Helical" evidence="8">
    <location>
        <begin position="27"/>
        <end position="45"/>
    </location>
</feature>
<evidence type="ECO:0000256" key="7">
    <source>
        <dbReference type="ARBA" id="ARBA00023180"/>
    </source>
</evidence>
<dbReference type="GO" id="GO:0030659">
    <property type="term" value="C:cytoplasmic vesicle membrane"/>
    <property type="evidence" value="ECO:0007669"/>
    <property type="project" value="TreeGrafter"/>
</dbReference>
<dbReference type="Gene3D" id="1.20.1640.10">
    <property type="entry name" value="Multidrug efflux transporter AcrB transmembrane domain"/>
    <property type="match status" value="2"/>
</dbReference>
<sequence length="963" mass="108711">MVRFDCLERPLARFFTGYGRCVGRNPYVFIIFPLLMTAAMSLGILRMHVVSDAVYLFTPTGAPSKYERQTVFEHWPQFEDNYIPGRAVSDMRETQVIVIAKDGGNILEPQYTKAIDKLDKFIQKEIKVEFEGRKWGYEDLCLHWRNQSCPGNTHVDLVSGLYNSGFNLTYPSLRVGSKHSYLGAALGGVTLTNDSTDGSRIASAEAWFMLYHLKFSPDNTSFVSGLWEMELQRRLMEYPEDRHIRFTFFHSMSLSNEISRNADTLAPLFIIAVVFLMFFSVLCNMRLVPGTLYVDWVLSKPTLAMLGVLNAGMGALTSVGFLCFIGVTYTQIIGVMPFICLSVGVNNMFILVGALQATNRAHPVEERMSEAASEAAVAITITMLTDMLSYGVGCYTAPNAVLLFCIYSGVAVTITFFYQVSFFLGLLAVSARLEESGRHCMFFFKTVSTDDYKSQSIFVKLFMLGSRPHPDSHHQKMNQPDTTMIVFFRDVFAPFLMQPIVKGVVIVWIFIYLAIATYGCINVRLGLKPVNLLVADSYARPHYAALEDYFWKYGTQLQIVVNNAPDLRDPKERANIKAMVQAFANTPHSIGDDGVQFWMDEVTYFYQHEYNTSLLDPAAYHMIEHFMELPEYETWSEDISWESDVEIGPDDVRRIKAFRFLVGLREFAETTQQMETTTIMRNLAEEYPQYNVTTFMPLWLFIDQYMQVLPNVIQDIYLAIATMIMIALLLIPQPLCALWVALAIISIDVGVIGYMTLWGVNLDAISMINLVISIGFSVDFSAHVTYGYVVSNEDNPTDRVRMALSELGWPVVQGGVSTLLGMCMLATVDAYMIVTFFKTVVLVITIGLLHALVFLPVLLSMFIRGFCLFGNDKSLSLSTLSLPKMMKKRKVKPSPIVLAPMLGNIEYPSNLLQDRYSHSARSFLEPAHLATVRSVPPSHMRYFDWPAVPASHATRSVHHASRL</sequence>
<dbReference type="InterPro" id="IPR000731">
    <property type="entry name" value="SSD"/>
</dbReference>
<feature type="transmembrane region" description="Helical" evidence="8">
    <location>
        <begin position="375"/>
        <end position="393"/>
    </location>
</feature>
<dbReference type="AlphaFoldDB" id="A0A914V5K6"/>
<evidence type="ECO:0000256" key="6">
    <source>
        <dbReference type="ARBA" id="ARBA00023136"/>
    </source>
</evidence>
<comment type="subcellular location">
    <subcellularLocation>
        <location evidence="1">Cell membrane</location>
        <topology evidence="1">Multi-pass membrane protein</topology>
    </subcellularLocation>
</comment>
<keyword evidence="4 8" id="KW-0812">Transmembrane</keyword>
<keyword evidence="10" id="KW-1185">Reference proteome</keyword>
<feature type="transmembrane region" description="Helical" evidence="8">
    <location>
        <begin position="500"/>
        <end position="521"/>
    </location>
</feature>
<dbReference type="SUPFAM" id="SSF82866">
    <property type="entry name" value="Multidrug efflux transporter AcrB transmembrane domain"/>
    <property type="match status" value="2"/>
</dbReference>
<dbReference type="Proteomes" id="UP000887566">
    <property type="component" value="Unplaced"/>
</dbReference>
<keyword evidence="5 8" id="KW-1133">Transmembrane helix</keyword>
<dbReference type="PANTHER" id="PTHR10796:SF92">
    <property type="entry name" value="PATCHED-RELATED, ISOFORM A"/>
    <property type="match status" value="1"/>
</dbReference>
<proteinExistence type="inferred from homology"/>
<evidence type="ECO:0000256" key="1">
    <source>
        <dbReference type="ARBA" id="ARBA00004651"/>
    </source>
</evidence>
<dbReference type="Pfam" id="PF02460">
    <property type="entry name" value="Patched"/>
    <property type="match status" value="1"/>
</dbReference>
<feature type="transmembrane region" description="Helical" evidence="8">
    <location>
        <begin position="840"/>
        <end position="863"/>
    </location>
</feature>
<organism evidence="10 11">
    <name type="scientific">Plectus sambesii</name>
    <dbReference type="NCBI Taxonomy" id="2011161"/>
    <lineage>
        <taxon>Eukaryota</taxon>
        <taxon>Metazoa</taxon>
        <taxon>Ecdysozoa</taxon>
        <taxon>Nematoda</taxon>
        <taxon>Chromadorea</taxon>
        <taxon>Plectida</taxon>
        <taxon>Plectina</taxon>
        <taxon>Plectoidea</taxon>
        <taxon>Plectidae</taxon>
        <taxon>Plectus</taxon>
    </lineage>
</organism>
<comment type="similarity">
    <text evidence="2">Belongs to the patched family.</text>
</comment>
<dbReference type="InterPro" id="IPR003392">
    <property type="entry name" value="PTHD_SSD"/>
</dbReference>
<keyword evidence="6 8" id="KW-0472">Membrane</keyword>
<evidence type="ECO:0000256" key="5">
    <source>
        <dbReference type="ARBA" id="ARBA00022989"/>
    </source>
</evidence>
<dbReference type="InterPro" id="IPR051697">
    <property type="entry name" value="Patched_domain-protein"/>
</dbReference>
<keyword evidence="7" id="KW-0325">Glycoprotein</keyword>
<protein>
    <submittedName>
        <fullName evidence="11">SSD domain-containing protein</fullName>
    </submittedName>
</protein>
<feature type="transmembrane region" description="Helical" evidence="8">
    <location>
        <begin position="264"/>
        <end position="282"/>
    </location>
</feature>
<name>A0A914V5K6_9BILA</name>
<feature type="domain" description="SSD" evidence="9">
    <location>
        <begin position="263"/>
        <end position="429"/>
    </location>
</feature>
<dbReference type="WBParaSite" id="PSAMB.scaffold1542size30269.g13686.t1">
    <property type="protein sequence ID" value="PSAMB.scaffold1542size30269.g13686.t1"/>
    <property type="gene ID" value="PSAMB.scaffold1542size30269.g13686"/>
</dbReference>
<evidence type="ECO:0000259" key="9">
    <source>
        <dbReference type="PROSITE" id="PS50156"/>
    </source>
</evidence>
<reference evidence="11" key="1">
    <citation type="submission" date="2022-11" db="UniProtKB">
        <authorList>
            <consortium name="WormBaseParasite"/>
        </authorList>
    </citation>
    <scope>IDENTIFICATION</scope>
</reference>
<evidence type="ECO:0000313" key="10">
    <source>
        <dbReference type="Proteomes" id="UP000887566"/>
    </source>
</evidence>
<evidence type="ECO:0000256" key="8">
    <source>
        <dbReference type="SAM" id="Phobius"/>
    </source>
</evidence>
<feature type="transmembrane region" description="Helical" evidence="8">
    <location>
        <begin position="332"/>
        <end position="355"/>
    </location>
</feature>
<keyword evidence="3" id="KW-1003">Cell membrane</keyword>
<dbReference type="GO" id="GO:0018996">
    <property type="term" value="P:molting cycle, collagen and cuticulin-based cuticle"/>
    <property type="evidence" value="ECO:0007669"/>
    <property type="project" value="TreeGrafter"/>
</dbReference>